<evidence type="ECO:0000313" key="3">
    <source>
        <dbReference type="Proteomes" id="UP000036890"/>
    </source>
</evidence>
<keyword evidence="1" id="KW-0732">Signal</keyword>
<evidence type="ECO:0000256" key="1">
    <source>
        <dbReference type="SAM" id="SignalP"/>
    </source>
</evidence>
<accession>A0A0L8A5H4</accession>
<dbReference type="Gene3D" id="2.50.20.20">
    <property type="match status" value="1"/>
</dbReference>
<feature type="chain" id="PRO_5005579427" description="Lipoprotein" evidence="1">
    <location>
        <begin position="26"/>
        <end position="200"/>
    </location>
</feature>
<proteinExistence type="predicted"/>
<organism evidence="2 3">
    <name type="scientific">Stenotrophomonas geniculata N1</name>
    <dbReference type="NCBI Taxonomy" id="1167641"/>
    <lineage>
        <taxon>Bacteria</taxon>
        <taxon>Pseudomonadati</taxon>
        <taxon>Pseudomonadota</taxon>
        <taxon>Gammaproteobacteria</taxon>
        <taxon>Lysobacterales</taxon>
        <taxon>Lysobacteraceae</taxon>
        <taxon>Stenotrophomonas</taxon>
    </lineage>
</organism>
<gene>
    <name evidence="2" type="ORF">W7K_19360</name>
</gene>
<feature type="signal peptide" evidence="1">
    <location>
        <begin position="1"/>
        <end position="25"/>
    </location>
</feature>
<evidence type="ECO:0000313" key="2">
    <source>
        <dbReference type="EMBL" id="KOE97638.1"/>
    </source>
</evidence>
<dbReference type="GeneID" id="86937960"/>
<dbReference type="AlphaFoldDB" id="A0A0L8A5H4"/>
<dbReference type="PROSITE" id="PS51257">
    <property type="entry name" value="PROKAR_LIPOPROTEIN"/>
    <property type="match status" value="1"/>
</dbReference>
<dbReference type="Proteomes" id="UP000036890">
    <property type="component" value="Unassembled WGS sequence"/>
</dbReference>
<evidence type="ECO:0008006" key="4">
    <source>
        <dbReference type="Google" id="ProtNLM"/>
    </source>
</evidence>
<dbReference type="EMBL" id="AJLO02000041">
    <property type="protein sequence ID" value="KOE97638.1"/>
    <property type="molecule type" value="Genomic_DNA"/>
</dbReference>
<protein>
    <recommendedName>
        <fullName evidence="4">Lipoprotein</fullName>
    </recommendedName>
</protein>
<name>A0A0L8A5H4_9GAMM</name>
<reference evidence="2 3" key="1">
    <citation type="journal article" date="2012" name="J. Bacteriol.">
        <title>Genome sequence of a novel nicotine-degrading strain, Pseudomonas geniculata N1.</title>
        <authorList>
            <person name="Tang H."/>
            <person name="Yu H."/>
            <person name="Tai C."/>
            <person name="Huang K."/>
            <person name="Liu Y."/>
            <person name="Wang L."/>
            <person name="Yao Y."/>
            <person name="Wu G."/>
            <person name="Xu P."/>
        </authorList>
    </citation>
    <scope>NUCLEOTIDE SEQUENCE [LARGE SCALE GENOMIC DNA]</scope>
    <source>
        <strain evidence="2 3">N1</strain>
    </source>
</reference>
<sequence>MRRLPALSLLACLLLAACDRAPAPASTDAPVPAADPAQAVLGASQRFSALRSFHAELEVLGAPQPVRSAMDFVAPDRFRVQTPAGPQTIIGDTMFLQADDAIRQVPTPPGLLEQWRNPLPADALPADLQAEDLGSQSLDGVETRHYRLRGAQPGERLEYWVDAQGLPRQIVRSGSSNGRSFQLRLRYSRFNDPALRVDLP</sequence>
<comment type="caution">
    <text evidence="2">The sequence shown here is derived from an EMBL/GenBank/DDBJ whole genome shotgun (WGS) entry which is preliminary data.</text>
</comment>
<dbReference type="RefSeq" id="WP_010481299.1">
    <property type="nucleotide sequence ID" value="NZ_AJLO02000041.1"/>
</dbReference>
<dbReference type="OrthoDB" id="5985410at2"/>